<feature type="domain" description="AB hydrolase-1" evidence="2">
    <location>
        <begin position="3"/>
        <end position="79"/>
    </location>
</feature>
<proteinExistence type="predicted"/>
<dbReference type="Pfam" id="PF00561">
    <property type="entry name" value="Abhydrolase_1"/>
    <property type="match status" value="1"/>
</dbReference>
<evidence type="ECO:0000313" key="5">
    <source>
        <dbReference type="Proteomes" id="UP001597058"/>
    </source>
</evidence>
<sequence>MSAEAGCTVLAPSRPGYGRTPRSTGTTASGFADVVRSLCARLGITEVAAVVGTSGGGPTAVTMAARHPDLVRRLILQRAVGWLAWPDRRTRLGAHVVFAARTERVTWGALRVLVHHAPEAGPRLLLHGLSTLPVREVMARLGPQGRVAMIELFCRMRSGHGFLNDLRPTPDLTAEVCQPTLVIATRSDGGVPFTHALSLAAAIPNAELLESRADSHLIWFGADWPSIATKVRAFLADNPSDGTG</sequence>
<dbReference type="SUPFAM" id="SSF53474">
    <property type="entry name" value="alpha/beta-Hydrolases"/>
    <property type="match status" value="1"/>
</dbReference>
<keyword evidence="5" id="KW-1185">Reference proteome</keyword>
<keyword evidence="1 4" id="KW-0378">Hydrolase</keyword>
<comment type="caution">
    <text evidence="4">The sequence shown here is derived from an EMBL/GenBank/DDBJ whole genome shotgun (WGS) entry which is preliminary data.</text>
</comment>
<evidence type="ECO:0000256" key="1">
    <source>
        <dbReference type="ARBA" id="ARBA00022801"/>
    </source>
</evidence>
<gene>
    <name evidence="4" type="ORF">ACFQ5X_49355</name>
</gene>
<dbReference type="InterPro" id="IPR013595">
    <property type="entry name" value="Pept_S33_TAP-like_C"/>
</dbReference>
<dbReference type="EMBL" id="JBHTMM010000237">
    <property type="protein sequence ID" value="MFD1313671.1"/>
    <property type="molecule type" value="Genomic_DNA"/>
</dbReference>
<name>A0ABW3XVT7_9ACTN</name>
<evidence type="ECO:0000259" key="3">
    <source>
        <dbReference type="Pfam" id="PF08386"/>
    </source>
</evidence>
<dbReference type="PANTHER" id="PTHR43798">
    <property type="entry name" value="MONOACYLGLYCEROL LIPASE"/>
    <property type="match status" value="1"/>
</dbReference>
<evidence type="ECO:0000313" key="4">
    <source>
        <dbReference type="EMBL" id="MFD1313671.1"/>
    </source>
</evidence>
<dbReference type="Proteomes" id="UP001597058">
    <property type="component" value="Unassembled WGS sequence"/>
</dbReference>
<dbReference type="GO" id="GO:0016787">
    <property type="term" value="F:hydrolase activity"/>
    <property type="evidence" value="ECO:0007669"/>
    <property type="project" value="UniProtKB-KW"/>
</dbReference>
<dbReference type="InterPro" id="IPR050266">
    <property type="entry name" value="AB_hydrolase_sf"/>
</dbReference>
<protein>
    <submittedName>
        <fullName evidence="4">Alpha/beta fold hydrolase</fullName>
    </submittedName>
</protein>
<evidence type="ECO:0000259" key="2">
    <source>
        <dbReference type="Pfam" id="PF00561"/>
    </source>
</evidence>
<dbReference type="Pfam" id="PF08386">
    <property type="entry name" value="Abhydrolase_4"/>
    <property type="match status" value="1"/>
</dbReference>
<dbReference type="PRINTS" id="PR00111">
    <property type="entry name" value="ABHYDROLASE"/>
</dbReference>
<accession>A0ABW3XVT7</accession>
<organism evidence="4 5">
    <name type="scientific">Streptomyces kaempferi</name>
    <dbReference type="NCBI Taxonomy" id="333725"/>
    <lineage>
        <taxon>Bacteria</taxon>
        <taxon>Bacillati</taxon>
        <taxon>Actinomycetota</taxon>
        <taxon>Actinomycetes</taxon>
        <taxon>Kitasatosporales</taxon>
        <taxon>Streptomycetaceae</taxon>
        <taxon>Streptomyces</taxon>
    </lineage>
</organism>
<feature type="domain" description="Peptidase S33 tripeptidyl aminopeptidase-like C-terminal" evidence="3">
    <location>
        <begin position="168"/>
        <end position="237"/>
    </location>
</feature>
<dbReference type="InterPro" id="IPR029058">
    <property type="entry name" value="AB_hydrolase_fold"/>
</dbReference>
<dbReference type="RefSeq" id="WP_381242836.1">
    <property type="nucleotide sequence ID" value="NZ_JBHSKH010000139.1"/>
</dbReference>
<dbReference type="InterPro" id="IPR000073">
    <property type="entry name" value="AB_hydrolase_1"/>
</dbReference>
<reference evidence="5" key="1">
    <citation type="journal article" date="2019" name="Int. J. Syst. Evol. Microbiol.">
        <title>The Global Catalogue of Microorganisms (GCM) 10K type strain sequencing project: providing services to taxonomists for standard genome sequencing and annotation.</title>
        <authorList>
            <consortium name="The Broad Institute Genomics Platform"/>
            <consortium name="The Broad Institute Genome Sequencing Center for Infectious Disease"/>
            <person name="Wu L."/>
            <person name="Ma J."/>
        </authorList>
    </citation>
    <scope>NUCLEOTIDE SEQUENCE [LARGE SCALE GENOMIC DNA]</scope>
    <source>
        <strain evidence="5">CGMCC 4.7020</strain>
    </source>
</reference>
<dbReference type="PANTHER" id="PTHR43798:SF31">
    <property type="entry name" value="AB HYDROLASE SUPERFAMILY PROTEIN YCLE"/>
    <property type="match status" value="1"/>
</dbReference>
<dbReference type="Gene3D" id="3.40.50.1820">
    <property type="entry name" value="alpha/beta hydrolase"/>
    <property type="match status" value="1"/>
</dbReference>